<feature type="domain" description="Radical SAM core" evidence="7">
    <location>
        <begin position="81"/>
        <end position="322"/>
    </location>
</feature>
<dbReference type="InterPro" id="IPR058240">
    <property type="entry name" value="rSAM_sf"/>
</dbReference>
<keyword evidence="3" id="KW-0949">S-adenosyl-L-methionine</keyword>
<evidence type="ECO:0000259" key="7">
    <source>
        <dbReference type="PROSITE" id="PS51918"/>
    </source>
</evidence>
<dbReference type="UniPathway" id="UPA00782"/>
<keyword evidence="5" id="KW-0408">Iron</keyword>
<organism evidence="8 9">
    <name type="scientific">Thermotoga petrophila (strain ATCC BAA-488 / DSM 13995 / JCM 10881 / RKU-1)</name>
    <dbReference type="NCBI Taxonomy" id="390874"/>
    <lineage>
        <taxon>Bacteria</taxon>
        <taxon>Thermotogati</taxon>
        <taxon>Thermotogota</taxon>
        <taxon>Thermotogae</taxon>
        <taxon>Thermotogales</taxon>
        <taxon>Thermotogaceae</taxon>
        <taxon>Thermotoga</taxon>
    </lineage>
</organism>
<evidence type="ECO:0000256" key="3">
    <source>
        <dbReference type="ARBA" id="ARBA00022691"/>
    </source>
</evidence>
<dbReference type="PROSITE" id="PS51918">
    <property type="entry name" value="RADICAL_SAM"/>
    <property type="match status" value="1"/>
</dbReference>
<dbReference type="CDD" id="cd01335">
    <property type="entry name" value="Radical_SAM"/>
    <property type="match status" value="1"/>
</dbReference>
<name>A5IMR6_THEP1</name>
<dbReference type="KEGG" id="tpt:Tpet_1480"/>
<dbReference type="InterPro" id="IPR007197">
    <property type="entry name" value="rSAM"/>
</dbReference>
<evidence type="ECO:0000256" key="2">
    <source>
        <dbReference type="ARBA" id="ARBA00022485"/>
    </source>
</evidence>
<dbReference type="SUPFAM" id="SSF102114">
    <property type="entry name" value="Radical SAM enzymes"/>
    <property type="match status" value="1"/>
</dbReference>
<dbReference type="NCBIfam" id="TIGR04085">
    <property type="entry name" value="rSAM_more_4Fe4S"/>
    <property type="match status" value="1"/>
</dbReference>
<dbReference type="SFLD" id="SFLDG01067">
    <property type="entry name" value="SPASM/twitch_domain_containing"/>
    <property type="match status" value="1"/>
</dbReference>
<dbReference type="PANTHER" id="PTHR43787:SF3">
    <property type="entry name" value="ARYLSULFATASE REGULATORY PROTEIN"/>
    <property type="match status" value="1"/>
</dbReference>
<dbReference type="SFLD" id="SFLDS00029">
    <property type="entry name" value="Radical_SAM"/>
    <property type="match status" value="1"/>
</dbReference>
<dbReference type="GO" id="GO:0051539">
    <property type="term" value="F:4 iron, 4 sulfur cluster binding"/>
    <property type="evidence" value="ECO:0007669"/>
    <property type="project" value="UniProtKB-KW"/>
</dbReference>
<dbReference type="eggNOG" id="COG0641">
    <property type="taxonomic scope" value="Bacteria"/>
</dbReference>
<protein>
    <submittedName>
        <fullName evidence="8">Radical SAM domain protein</fullName>
    </submittedName>
</protein>
<evidence type="ECO:0000313" key="9">
    <source>
        <dbReference type="Proteomes" id="UP000006558"/>
    </source>
</evidence>
<dbReference type="GO" id="GO:0003824">
    <property type="term" value="F:catalytic activity"/>
    <property type="evidence" value="ECO:0007669"/>
    <property type="project" value="InterPro"/>
</dbReference>
<dbReference type="PANTHER" id="PTHR43787">
    <property type="entry name" value="FEMO COFACTOR BIOSYNTHESIS PROTEIN NIFB-RELATED"/>
    <property type="match status" value="1"/>
</dbReference>
<reference evidence="9" key="1">
    <citation type="submission" date="2007-05" db="EMBL/GenBank/DDBJ databases">
        <title>Complete sequence of Thermotoga petrophila RKU-1.</title>
        <authorList>
            <consortium name="US DOE Joint Genome Institute"/>
            <person name="Copeland A."/>
            <person name="Lucas S."/>
            <person name="Lapidus A."/>
            <person name="Barry K."/>
            <person name="Glavina del Rio T."/>
            <person name="Dalin E."/>
            <person name="Tice H."/>
            <person name="Pitluck S."/>
            <person name="Sims D."/>
            <person name="Brettin T."/>
            <person name="Bruce D."/>
            <person name="Detter J.C."/>
            <person name="Han C."/>
            <person name="Tapia R."/>
            <person name="Schmutz J."/>
            <person name="Larimer F."/>
            <person name="Land M."/>
            <person name="Hauser L."/>
            <person name="Kyrpides N."/>
            <person name="Mikhailova N."/>
            <person name="Nelson K."/>
            <person name="Gogarten J.P."/>
            <person name="Noll K."/>
            <person name="Richardson P."/>
        </authorList>
    </citation>
    <scope>NUCLEOTIDE SEQUENCE [LARGE SCALE GENOMIC DNA]</scope>
    <source>
        <strain evidence="9">ATCC BAA-488 / DSM 13995 / JCM 10881 / RKU-1</strain>
    </source>
</reference>
<dbReference type="Gene3D" id="3.20.20.70">
    <property type="entry name" value="Aldolase class I"/>
    <property type="match status" value="1"/>
</dbReference>
<dbReference type="Proteomes" id="UP000006558">
    <property type="component" value="Chromosome"/>
</dbReference>
<evidence type="ECO:0000256" key="5">
    <source>
        <dbReference type="ARBA" id="ARBA00023004"/>
    </source>
</evidence>
<dbReference type="GO" id="GO:0046872">
    <property type="term" value="F:metal ion binding"/>
    <property type="evidence" value="ECO:0007669"/>
    <property type="project" value="UniProtKB-KW"/>
</dbReference>
<evidence type="ECO:0000313" key="8">
    <source>
        <dbReference type="EMBL" id="ABQ47489.1"/>
    </source>
</evidence>
<proteinExistence type="predicted"/>
<reference evidence="8 9" key="2">
    <citation type="journal article" date="2009" name="Proc. Natl. Acad. Sci. U.S.A.">
        <title>On the chimeric nature, thermophilic origin, and phylogenetic placement of the Thermotogales.</title>
        <authorList>
            <person name="Zhaxybayeva O."/>
            <person name="Swithers K.S."/>
            <person name="Lapierre P."/>
            <person name="Fournier G.P."/>
            <person name="Bickhart D.M."/>
            <person name="DeBoy R.T."/>
            <person name="Nelson K.E."/>
            <person name="Nesbo C.L."/>
            <person name="Doolittle W.F."/>
            <person name="Gogarten J.P."/>
            <person name="Noll K.M."/>
        </authorList>
    </citation>
    <scope>NUCLEOTIDE SEQUENCE [LARGE SCALE GENOMIC DNA]</scope>
    <source>
        <strain evidence="9">ATCC BAA-488 / DSM 13995 / JCM 10881 / RKU-1</strain>
    </source>
</reference>
<dbReference type="InterPro" id="IPR013785">
    <property type="entry name" value="Aldolase_TIM"/>
</dbReference>
<keyword evidence="6" id="KW-0411">Iron-sulfur</keyword>
<accession>A5IMR6</accession>
<dbReference type="Pfam" id="PF04055">
    <property type="entry name" value="Radical_SAM"/>
    <property type="match status" value="1"/>
</dbReference>
<evidence type="ECO:0000256" key="4">
    <source>
        <dbReference type="ARBA" id="ARBA00022723"/>
    </source>
</evidence>
<dbReference type="InterPro" id="IPR000385">
    <property type="entry name" value="MoaA_NifB_PqqE_Fe-S-bd_CS"/>
</dbReference>
<evidence type="ECO:0000256" key="1">
    <source>
        <dbReference type="ARBA" id="ARBA00001966"/>
    </source>
</evidence>
<sequence length="442" mass="51523">MSGYKFSDFLIKVQEKNRILLYNVLLRSYAETNVDELRRLQAALNGANEEFLLSTFVDRGIVLENHINEYALFKYISNKIKYDRSVLSITDVITLNCNLNCIYCMQQGIKPHNKERNGSLSPQDRVNLWLALMDLFDTKTIAVTFFGGEPSLYPEKLSEIIRIAEKEQVPIKQYNIITNGVSFSNHMFEVLSNSKFRFIQITIDGPKNIHDKRRISQNYDGTWEVIIDNINKLLNKTNLTIVIHTVLDRMNSEEKYGMMIDELIDIFGKNTIKERFLFNIGLLSHPNSSCAYTIENIPDIAEYANIYVNTIKVALERDIFLLDFLNIWPCTYHKETDLVVAPNGDLYNCISGVGREEFRICSYSEFLNSPIDFLRRYSQFMENDNTDNECKDCIYLPICNGGCRFNAYILKTKKDCWKVFHQNSYPELLRLFSKFRERVKLV</sequence>
<dbReference type="EMBL" id="CP000702">
    <property type="protein sequence ID" value="ABQ47489.1"/>
    <property type="molecule type" value="Genomic_DNA"/>
</dbReference>
<dbReference type="HOGENOM" id="CLU_009273_3_1_0"/>
<dbReference type="InterPro" id="IPR023885">
    <property type="entry name" value="4Fe4S-binding_SPASM_dom"/>
</dbReference>
<keyword evidence="4" id="KW-0479">Metal-binding</keyword>
<dbReference type="PROSITE" id="PS01305">
    <property type="entry name" value="MOAA_NIFB_PQQE"/>
    <property type="match status" value="1"/>
</dbReference>
<comment type="cofactor">
    <cofactor evidence="1">
        <name>[4Fe-4S] cluster</name>
        <dbReference type="ChEBI" id="CHEBI:49883"/>
    </cofactor>
</comment>
<evidence type="ECO:0000256" key="6">
    <source>
        <dbReference type="ARBA" id="ARBA00023014"/>
    </source>
</evidence>
<dbReference type="RefSeq" id="WP_004079919.1">
    <property type="nucleotide sequence ID" value="NC_009486.1"/>
</dbReference>
<dbReference type="AlphaFoldDB" id="A5IMR6"/>
<dbReference type="STRING" id="390874.Tpet_1480"/>
<keyword evidence="2" id="KW-0004">4Fe-4S</keyword>
<gene>
    <name evidence="8" type="ordered locus">Tpet_1480</name>
</gene>